<protein>
    <submittedName>
        <fullName evidence="2">GNAT family N-acetyltransferase</fullName>
    </submittedName>
</protein>
<evidence type="ECO:0000313" key="2">
    <source>
        <dbReference type="EMBL" id="MBV4359609.1"/>
    </source>
</evidence>
<dbReference type="Proteomes" id="UP000812270">
    <property type="component" value="Unassembled WGS sequence"/>
</dbReference>
<dbReference type="GO" id="GO:0016747">
    <property type="term" value="F:acyltransferase activity, transferring groups other than amino-acyl groups"/>
    <property type="evidence" value="ECO:0007669"/>
    <property type="project" value="InterPro"/>
</dbReference>
<gene>
    <name evidence="2" type="ORF">KTO63_20730</name>
</gene>
<name>A0A9E2SEH8_9BACT</name>
<sequence length="177" mass="21197">MELIRILSTSDEHWPDVVDLYTTSFPERERRNVNTLEIVLTDRRFHAVKFVINNGFAALMFYWQLKNLVFLEHFAVTENNRGKSYGKQIMEWLLMLPAIYFVLEVEHPFDDSSQRRIAFYERLGFSTNHYEYFQPPYRETDDPLPLLLMSKPAIESVETFQALTKELHEVVYDRFMM</sequence>
<feature type="domain" description="N-acetyltransferase" evidence="1">
    <location>
        <begin position="4"/>
        <end position="154"/>
    </location>
</feature>
<comment type="caution">
    <text evidence="2">The sequence shown here is derived from an EMBL/GenBank/DDBJ whole genome shotgun (WGS) entry which is preliminary data.</text>
</comment>
<dbReference type="AlphaFoldDB" id="A0A9E2SEH8"/>
<evidence type="ECO:0000259" key="1">
    <source>
        <dbReference type="PROSITE" id="PS51186"/>
    </source>
</evidence>
<dbReference type="EMBL" id="JAHSPG010000015">
    <property type="protein sequence ID" value="MBV4359609.1"/>
    <property type="molecule type" value="Genomic_DNA"/>
</dbReference>
<evidence type="ECO:0000313" key="3">
    <source>
        <dbReference type="Proteomes" id="UP000812270"/>
    </source>
</evidence>
<accession>A0A9E2SEH8</accession>
<keyword evidence="3" id="KW-1185">Reference proteome</keyword>
<dbReference type="Pfam" id="PF13508">
    <property type="entry name" value="Acetyltransf_7"/>
    <property type="match status" value="1"/>
</dbReference>
<organism evidence="2 3">
    <name type="scientific">Pinibacter aurantiacus</name>
    <dbReference type="NCBI Taxonomy" id="2851599"/>
    <lineage>
        <taxon>Bacteria</taxon>
        <taxon>Pseudomonadati</taxon>
        <taxon>Bacteroidota</taxon>
        <taxon>Chitinophagia</taxon>
        <taxon>Chitinophagales</taxon>
        <taxon>Chitinophagaceae</taxon>
        <taxon>Pinibacter</taxon>
    </lineage>
</organism>
<dbReference type="PROSITE" id="PS51186">
    <property type="entry name" value="GNAT"/>
    <property type="match status" value="1"/>
</dbReference>
<reference evidence="2" key="1">
    <citation type="submission" date="2021-06" db="EMBL/GenBank/DDBJ databases">
        <authorList>
            <person name="Huq M.A."/>
        </authorList>
    </citation>
    <scope>NUCLEOTIDE SEQUENCE</scope>
    <source>
        <strain evidence="2">MAH-26</strain>
    </source>
</reference>
<dbReference type="CDD" id="cd04301">
    <property type="entry name" value="NAT_SF"/>
    <property type="match status" value="1"/>
</dbReference>
<proteinExistence type="predicted"/>
<dbReference type="RefSeq" id="WP_217793865.1">
    <property type="nucleotide sequence ID" value="NZ_JAHSPG010000015.1"/>
</dbReference>
<dbReference type="InterPro" id="IPR000182">
    <property type="entry name" value="GNAT_dom"/>
</dbReference>